<feature type="transmembrane region" description="Helical" evidence="1">
    <location>
        <begin position="78"/>
        <end position="96"/>
    </location>
</feature>
<evidence type="ECO:0000313" key="2">
    <source>
        <dbReference type="EnsemblMetazoa" id="GAUT033972-PA"/>
    </source>
</evidence>
<keyword evidence="3" id="KW-1185">Reference proteome</keyword>
<dbReference type="AlphaFoldDB" id="A0A1A9VDS3"/>
<dbReference type="EnsemblMetazoa" id="GAUT033972-RA">
    <property type="protein sequence ID" value="GAUT033972-PA"/>
    <property type="gene ID" value="GAUT033972"/>
</dbReference>
<organism evidence="2 3">
    <name type="scientific">Glossina austeni</name>
    <name type="common">Savannah tsetse fly</name>
    <dbReference type="NCBI Taxonomy" id="7395"/>
    <lineage>
        <taxon>Eukaryota</taxon>
        <taxon>Metazoa</taxon>
        <taxon>Ecdysozoa</taxon>
        <taxon>Arthropoda</taxon>
        <taxon>Hexapoda</taxon>
        <taxon>Insecta</taxon>
        <taxon>Pterygota</taxon>
        <taxon>Neoptera</taxon>
        <taxon>Endopterygota</taxon>
        <taxon>Diptera</taxon>
        <taxon>Brachycera</taxon>
        <taxon>Muscomorpha</taxon>
        <taxon>Hippoboscoidea</taxon>
        <taxon>Glossinidae</taxon>
        <taxon>Glossina</taxon>
    </lineage>
</organism>
<feature type="transmembrane region" description="Helical" evidence="1">
    <location>
        <begin position="12"/>
        <end position="30"/>
    </location>
</feature>
<protein>
    <submittedName>
        <fullName evidence="2">Uncharacterized protein</fullName>
    </submittedName>
</protein>
<proteinExistence type="predicted"/>
<name>A0A1A9VDS3_GLOAU</name>
<evidence type="ECO:0000256" key="1">
    <source>
        <dbReference type="SAM" id="Phobius"/>
    </source>
</evidence>
<dbReference type="VEuPathDB" id="VectorBase:GAUT033972"/>
<reference evidence="2" key="1">
    <citation type="submission" date="2020-05" db="UniProtKB">
        <authorList>
            <consortium name="EnsemblMetazoa"/>
        </authorList>
    </citation>
    <scope>IDENTIFICATION</scope>
    <source>
        <strain evidence="2">TTRI</strain>
    </source>
</reference>
<dbReference type="Proteomes" id="UP000078200">
    <property type="component" value="Unassembled WGS sequence"/>
</dbReference>
<sequence>MRYLFNHETEHIFMARILLTSSITFLELIATPELFGDGKTHHIQGIRLRVFSGLFRTGPGIYATRYLDFKSMSLSNLLALWALSEHSYILLLLSFIRHCSAHCGFINNGKRASQAATIIGSYNLHAITPAAKVRCIMCKSKRNPPGKAKELEPLITIDS</sequence>
<evidence type="ECO:0000313" key="3">
    <source>
        <dbReference type="Proteomes" id="UP000078200"/>
    </source>
</evidence>
<accession>A0A1A9VDS3</accession>
<keyword evidence="1" id="KW-0472">Membrane</keyword>
<keyword evidence="1" id="KW-1133">Transmembrane helix</keyword>
<keyword evidence="1" id="KW-0812">Transmembrane</keyword>